<dbReference type="PRINTS" id="PR00690">
    <property type="entry name" value="ADHESNFAMILY"/>
</dbReference>
<evidence type="ECO:0000313" key="3">
    <source>
        <dbReference type="EMBL" id="HHK67691.1"/>
    </source>
</evidence>
<name>A0A7C5QCH0_CALS0</name>
<dbReference type="InterPro" id="IPR006127">
    <property type="entry name" value="ZnuA-like"/>
</dbReference>
<accession>A0A7C5QCH0</accession>
<evidence type="ECO:0000256" key="2">
    <source>
        <dbReference type="ARBA" id="ARBA00022729"/>
    </source>
</evidence>
<dbReference type="InterPro" id="IPR050492">
    <property type="entry name" value="Bact_metal-bind_prot9"/>
</dbReference>
<dbReference type="PRINTS" id="PR00691">
    <property type="entry name" value="ADHESINB"/>
</dbReference>
<sequence>MQKKIIGVTVLAFAILVAVGLVFLTTLQTAVQTTQEQVSVTWGLLAEIVYRLSDGEITVHQILPPGVEIHDWEPSPDVVEKAAKSKVLLWTIEGLDDWAVSLAKAAGVRAYKVSEGVDLLPIDTHHGHAGYDIHVWLSVKNMAKIVKNTAEILEESFPMKKQKIQENAVKLLASLEQLDREAAERLKPYRGRLFITQHEAFKYFAESYGLSYRALLTVEEEEPSAAHLAEIYKLVEENGVNVVYAEDGNIHPILRSMANDLGLTIKMLYTCETLTLDEVRQGRSYLDIMRWNVNMLVEGFESK</sequence>
<dbReference type="Gene3D" id="3.40.50.1980">
    <property type="entry name" value="Nitrogenase molybdenum iron protein domain"/>
    <property type="match status" value="2"/>
</dbReference>
<dbReference type="Pfam" id="PF01297">
    <property type="entry name" value="ZnuA"/>
    <property type="match status" value="1"/>
</dbReference>
<protein>
    <submittedName>
        <fullName evidence="3">Zinc ABC transporter substrate-binding protein</fullName>
    </submittedName>
</protein>
<keyword evidence="1" id="KW-0813">Transport</keyword>
<reference evidence="3" key="1">
    <citation type="journal article" date="2020" name="mSystems">
        <title>Genome- and Community-Level Interaction Insights into Carbon Utilization and Element Cycling Functions of Hydrothermarchaeota in Hydrothermal Sediment.</title>
        <authorList>
            <person name="Zhou Z."/>
            <person name="Liu Y."/>
            <person name="Xu W."/>
            <person name="Pan J."/>
            <person name="Luo Z.H."/>
            <person name="Li M."/>
        </authorList>
    </citation>
    <scope>NUCLEOTIDE SEQUENCE [LARGE SCALE GENOMIC DNA]</scope>
    <source>
        <strain evidence="3">SpSt-1056</strain>
    </source>
</reference>
<dbReference type="AlphaFoldDB" id="A0A7C5QCH0"/>
<proteinExistence type="predicted"/>
<organism evidence="3">
    <name type="scientific">Caldiarchaeum subterraneum</name>
    <dbReference type="NCBI Taxonomy" id="311458"/>
    <lineage>
        <taxon>Archaea</taxon>
        <taxon>Nitrososphaerota</taxon>
        <taxon>Candidatus Caldarchaeales</taxon>
        <taxon>Candidatus Caldarchaeaceae</taxon>
        <taxon>Candidatus Caldarchaeum</taxon>
    </lineage>
</organism>
<dbReference type="InterPro" id="IPR006129">
    <property type="entry name" value="AdhesinB"/>
</dbReference>
<comment type="caution">
    <text evidence="3">The sequence shown here is derived from an EMBL/GenBank/DDBJ whole genome shotgun (WGS) entry which is preliminary data.</text>
</comment>
<dbReference type="InterPro" id="IPR006128">
    <property type="entry name" value="Lipoprotein_PsaA-like"/>
</dbReference>
<dbReference type="PANTHER" id="PTHR42953">
    <property type="entry name" value="HIGH-AFFINITY ZINC UPTAKE SYSTEM PROTEIN ZNUA-RELATED"/>
    <property type="match status" value="1"/>
</dbReference>
<keyword evidence="2" id="KW-0732">Signal</keyword>
<dbReference type="GO" id="GO:0030001">
    <property type="term" value="P:metal ion transport"/>
    <property type="evidence" value="ECO:0007669"/>
    <property type="project" value="InterPro"/>
</dbReference>
<dbReference type="EMBL" id="DRWN01000010">
    <property type="protein sequence ID" value="HHK67691.1"/>
    <property type="molecule type" value="Genomic_DNA"/>
</dbReference>
<gene>
    <name evidence="3" type="ORF">ENM11_00855</name>
</gene>
<evidence type="ECO:0000256" key="1">
    <source>
        <dbReference type="ARBA" id="ARBA00022448"/>
    </source>
</evidence>
<dbReference type="GO" id="GO:0007155">
    <property type="term" value="P:cell adhesion"/>
    <property type="evidence" value="ECO:0007669"/>
    <property type="project" value="InterPro"/>
</dbReference>
<dbReference type="SUPFAM" id="SSF53807">
    <property type="entry name" value="Helical backbone' metal receptor"/>
    <property type="match status" value="1"/>
</dbReference>
<dbReference type="GO" id="GO:0046872">
    <property type="term" value="F:metal ion binding"/>
    <property type="evidence" value="ECO:0007669"/>
    <property type="project" value="InterPro"/>
</dbReference>